<comment type="caution">
    <text evidence="7">The sequence shown here is derived from an EMBL/GenBank/DDBJ whole genome shotgun (WGS) entry which is preliminary data.</text>
</comment>
<evidence type="ECO:0000259" key="6">
    <source>
        <dbReference type="Pfam" id="PF06803"/>
    </source>
</evidence>
<keyword evidence="8" id="KW-1185">Reference proteome</keyword>
<dbReference type="GO" id="GO:0012505">
    <property type="term" value="C:endomembrane system"/>
    <property type="evidence" value="ECO:0007669"/>
    <property type="project" value="UniProtKB-SubCell"/>
</dbReference>
<accession>A0A4R7KS61</accession>
<keyword evidence="2 5" id="KW-0812">Transmembrane</keyword>
<evidence type="ECO:0000313" key="8">
    <source>
        <dbReference type="Proteomes" id="UP000295325"/>
    </source>
</evidence>
<reference evidence="7 8" key="1">
    <citation type="submission" date="2019-03" db="EMBL/GenBank/DDBJ databases">
        <title>Genomic Encyclopedia of Type Strains, Phase IV (KMG-IV): sequencing the most valuable type-strain genomes for metagenomic binning, comparative biology and taxonomic classification.</title>
        <authorList>
            <person name="Goeker M."/>
        </authorList>
    </citation>
    <scope>NUCLEOTIDE SEQUENCE [LARGE SCALE GENOMIC DNA]</scope>
    <source>
        <strain evidence="7 8">DSM 24455</strain>
    </source>
</reference>
<feature type="transmembrane region" description="Helical" evidence="5">
    <location>
        <begin position="31"/>
        <end position="51"/>
    </location>
</feature>
<evidence type="ECO:0000256" key="5">
    <source>
        <dbReference type="SAM" id="Phobius"/>
    </source>
</evidence>
<evidence type="ECO:0000256" key="2">
    <source>
        <dbReference type="ARBA" id="ARBA00022692"/>
    </source>
</evidence>
<dbReference type="OrthoDB" id="9800202at2"/>
<feature type="transmembrane region" description="Helical" evidence="5">
    <location>
        <begin position="103"/>
        <end position="122"/>
    </location>
</feature>
<dbReference type="Proteomes" id="UP000295325">
    <property type="component" value="Unassembled WGS sequence"/>
</dbReference>
<evidence type="ECO:0000256" key="1">
    <source>
        <dbReference type="ARBA" id="ARBA00004127"/>
    </source>
</evidence>
<comment type="subcellular location">
    <subcellularLocation>
        <location evidence="1">Endomembrane system</location>
        <topology evidence="1">Multi-pass membrane protein</topology>
    </subcellularLocation>
</comment>
<evidence type="ECO:0000256" key="4">
    <source>
        <dbReference type="ARBA" id="ARBA00023136"/>
    </source>
</evidence>
<proteinExistence type="predicted"/>
<dbReference type="InterPro" id="IPR010652">
    <property type="entry name" value="DUF1232"/>
</dbReference>
<name>A0A4R7KS61_9CLOT</name>
<sequence>MDLKRVKEWARGLKKNINLLYIAYKHKKTPWYAKALTFIVVAYALSPLDLIPDFIPVLGYLDDLFLIPLGITVSMKLIPEEVIEECREMAERGEGFSDIKSRGVYGVVLIGAVWALIIYLILKRIF</sequence>
<organism evidence="7 8">
    <name type="scientific">Fonticella tunisiensis</name>
    <dbReference type="NCBI Taxonomy" id="1096341"/>
    <lineage>
        <taxon>Bacteria</taxon>
        <taxon>Bacillati</taxon>
        <taxon>Bacillota</taxon>
        <taxon>Clostridia</taxon>
        <taxon>Eubacteriales</taxon>
        <taxon>Clostridiaceae</taxon>
        <taxon>Fonticella</taxon>
    </lineage>
</organism>
<evidence type="ECO:0000256" key="3">
    <source>
        <dbReference type="ARBA" id="ARBA00022989"/>
    </source>
</evidence>
<dbReference type="AlphaFoldDB" id="A0A4R7KS61"/>
<evidence type="ECO:0000313" key="7">
    <source>
        <dbReference type="EMBL" id="TDT62406.1"/>
    </source>
</evidence>
<feature type="domain" description="DUF1232" evidence="6">
    <location>
        <begin position="33"/>
        <end position="69"/>
    </location>
</feature>
<gene>
    <name evidence="7" type="ORF">EDD71_104136</name>
</gene>
<dbReference type="EMBL" id="SOAZ01000004">
    <property type="protein sequence ID" value="TDT62406.1"/>
    <property type="molecule type" value="Genomic_DNA"/>
</dbReference>
<dbReference type="RefSeq" id="WP_133627404.1">
    <property type="nucleotide sequence ID" value="NZ_SOAZ01000004.1"/>
</dbReference>
<protein>
    <submittedName>
        <fullName evidence="7">Uncharacterized membrane protein YkvA (DUF1232 family)</fullName>
    </submittedName>
</protein>
<keyword evidence="3 5" id="KW-1133">Transmembrane helix</keyword>
<keyword evidence="4 5" id="KW-0472">Membrane</keyword>
<dbReference type="Pfam" id="PF06803">
    <property type="entry name" value="DUF1232"/>
    <property type="match status" value="1"/>
</dbReference>